<dbReference type="STRING" id="6832.A0A553P7Z7"/>
<keyword evidence="2" id="KW-0472">Membrane</keyword>
<proteinExistence type="predicted"/>
<evidence type="ECO:0000256" key="2">
    <source>
        <dbReference type="SAM" id="Phobius"/>
    </source>
</evidence>
<protein>
    <submittedName>
        <fullName evidence="3">Uncharacterized protein</fullName>
    </submittedName>
</protein>
<feature type="non-terminal residue" evidence="3">
    <location>
        <position position="1"/>
    </location>
</feature>
<dbReference type="OMA" id="ESAGRNW"/>
<feature type="region of interest" description="Disordered" evidence="1">
    <location>
        <begin position="180"/>
        <end position="235"/>
    </location>
</feature>
<feature type="compositionally biased region" description="Low complexity" evidence="1">
    <location>
        <begin position="1"/>
        <end position="15"/>
    </location>
</feature>
<comment type="caution">
    <text evidence="3">The sequence shown here is derived from an EMBL/GenBank/DDBJ whole genome shotgun (WGS) entry which is preliminary data.</text>
</comment>
<feature type="compositionally biased region" description="Low complexity" evidence="1">
    <location>
        <begin position="781"/>
        <end position="790"/>
    </location>
</feature>
<feature type="compositionally biased region" description="Basic and acidic residues" evidence="1">
    <location>
        <begin position="545"/>
        <end position="554"/>
    </location>
</feature>
<feature type="transmembrane region" description="Helical" evidence="2">
    <location>
        <begin position="471"/>
        <end position="494"/>
    </location>
</feature>
<feature type="compositionally biased region" description="Basic residues" evidence="1">
    <location>
        <begin position="764"/>
        <end position="775"/>
    </location>
</feature>
<feature type="compositionally biased region" description="Polar residues" evidence="1">
    <location>
        <begin position="923"/>
        <end position="935"/>
    </location>
</feature>
<feature type="compositionally biased region" description="Polar residues" evidence="1">
    <location>
        <begin position="512"/>
        <end position="539"/>
    </location>
</feature>
<feature type="region of interest" description="Disordered" evidence="1">
    <location>
        <begin position="713"/>
        <end position="875"/>
    </location>
</feature>
<dbReference type="EMBL" id="VCGU01000007">
    <property type="protein sequence ID" value="TRY73803.1"/>
    <property type="molecule type" value="Genomic_DNA"/>
</dbReference>
<feature type="region of interest" description="Disordered" evidence="1">
    <location>
        <begin position="505"/>
        <end position="560"/>
    </location>
</feature>
<feature type="compositionally biased region" description="Basic residues" evidence="1">
    <location>
        <begin position="655"/>
        <end position="674"/>
    </location>
</feature>
<feature type="compositionally biased region" description="Low complexity" evidence="1">
    <location>
        <begin position="327"/>
        <end position="336"/>
    </location>
</feature>
<gene>
    <name evidence="3" type="ORF">TCAL_09122</name>
</gene>
<feature type="compositionally biased region" description="Polar residues" evidence="1">
    <location>
        <begin position="640"/>
        <end position="650"/>
    </location>
</feature>
<organism evidence="3 4">
    <name type="scientific">Tigriopus californicus</name>
    <name type="common">Marine copepod</name>
    <dbReference type="NCBI Taxonomy" id="6832"/>
    <lineage>
        <taxon>Eukaryota</taxon>
        <taxon>Metazoa</taxon>
        <taxon>Ecdysozoa</taxon>
        <taxon>Arthropoda</taxon>
        <taxon>Crustacea</taxon>
        <taxon>Multicrustacea</taxon>
        <taxon>Hexanauplia</taxon>
        <taxon>Copepoda</taxon>
        <taxon>Harpacticoida</taxon>
        <taxon>Harpacticidae</taxon>
        <taxon>Tigriopus</taxon>
    </lineage>
</organism>
<feature type="compositionally biased region" description="Polar residues" evidence="1">
    <location>
        <begin position="753"/>
        <end position="763"/>
    </location>
</feature>
<dbReference type="AlphaFoldDB" id="A0A553P7Z7"/>
<feature type="compositionally biased region" description="Polar residues" evidence="1">
    <location>
        <begin position="198"/>
        <end position="223"/>
    </location>
</feature>
<evidence type="ECO:0000313" key="3">
    <source>
        <dbReference type="EMBL" id="TRY73803.1"/>
    </source>
</evidence>
<accession>A0A553P7Z7</accession>
<feature type="compositionally biased region" description="Polar residues" evidence="1">
    <location>
        <begin position="851"/>
        <end position="872"/>
    </location>
</feature>
<reference evidence="3 4" key="1">
    <citation type="journal article" date="2018" name="Nat. Ecol. Evol.">
        <title>Genomic signatures of mitonuclear coevolution across populations of Tigriopus californicus.</title>
        <authorList>
            <person name="Barreto F.S."/>
            <person name="Watson E.T."/>
            <person name="Lima T.G."/>
            <person name="Willett C.S."/>
            <person name="Edmands S."/>
            <person name="Li W."/>
            <person name="Burton R.S."/>
        </authorList>
    </citation>
    <scope>NUCLEOTIDE SEQUENCE [LARGE SCALE GENOMIC DNA]</scope>
    <source>
        <strain evidence="3 4">San Diego</strain>
    </source>
</reference>
<feature type="region of interest" description="Disordered" evidence="1">
    <location>
        <begin position="913"/>
        <end position="965"/>
    </location>
</feature>
<evidence type="ECO:0000313" key="4">
    <source>
        <dbReference type="Proteomes" id="UP000318571"/>
    </source>
</evidence>
<feature type="region of interest" description="Disordered" evidence="1">
    <location>
        <begin position="980"/>
        <end position="1004"/>
    </location>
</feature>
<keyword evidence="4" id="KW-1185">Reference proteome</keyword>
<name>A0A553P7Z7_TIGCA</name>
<sequence length="1004" mass="110760">ASSSSPDRSASKACSDPPSTIHHPPFGALTAKESTTIDNLAYECLDWSAAALVGCCPEWNFEPEMAMKCWTLFSLLFGILSFGSKAGWQTQCSMVRLNHHSFSSGQFMTLDSSKRLLPRRFNRLNHRRFKRWSYPFGPSSIKVTDGNNPKSRDELLHEILDNQHPIIGNEDIDVEDFLWTGEGQGSSQGSSEMDTAGSAFNPQFIQPTPVQNNLNGPSSSSITGDPHNYHPYGSKDLPEEQYLIRTILQSNMTIIHKGIEHFRNDMEQKLTRAYRAAYEKKRFKREMSTTTLQPEDETTTLMESLFENQSPEDTTILPDVTTPYQLTTTSTQPETTGISIGTEPESILPDTTTDEPETSTAIMNDADLELARNVGLLKSTFSSTNDDDSEALPTVRIHNIRSSLPRPEIEMIYTVNRDEALVNAVTAVEALCNLDDSEVAEVLGFPLVTKAEPYTVRAEPYIQRATSQTSWLIAAVVVSTCLAIIVLLALLLLLRHYKKEENKHKRLLASPGPSTSPDEHSQTGIHATMGISSPMGSVSTKRKERQGGEEEHNINKTNLTGPTTLLQYSSFLPTFQIDQAAFTLACPKEGVDVASGPSPANSTLKVAGEGGQFGGKYSSGEDIFRSRGNLDDNGGESPAQADQSSNNTPELQVKAKTRKTSRERKHSKSSKKPGRFASNEVEQSSFPIRTPDKEGFLGPLTDLLEEEIMLPGESRETSAESAGRNWAYLPQNRKSPTASTTSSTSSGEIQPHKNVSSPPSSKSWHQRKQRHKQHKQPSPSPSNSACSADPIVEVPLSRKLSSSTKEEETQHFQGSGEGATAMSSELPLPDSPDSKKRALSAKSHITRKGKIQSSTDKIAKNQTRPWSATESRLQADPVFNMRQRHWEDLISGKKKLHRGQLLPGSTSEEEVQYQLELRKRRQPQSCWSEGTSPKKQVSFCVEPPNVKDQTPDGSDEGKEESNPGGLIIQAIRDELQKFQRPKSPNLTGISIISDPNLLNKESDA</sequence>
<dbReference type="Proteomes" id="UP000318571">
    <property type="component" value="Chromosome 3"/>
</dbReference>
<feature type="region of interest" description="Disordered" evidence="1">
    <location>
        <begin position="1"/>
        <end position="21"/>
    </location>
</feature>
<keyword evidence="2" id="KW-1133">Transmembrane helix</keyword>
<feature type="compositionally biased region" description="Low complexity" evidence="1">
    <location>
        <begin position="735"/>
        <end position="746"/>
    </location>
</feature>
<keyword evidence="2" id="KW-0812">Transmembrane</keyword>
<feature type="region of interest" description="Disordered" evidence="1">
    <location>
        <begin position="602"/>
        <end position="697"/>
    </location>
</feature>
<feature type="region of interest" description="Disordered" evidence="1">
    <location>
        <begin position="327"/>
        <end position="356"/>
    </location>
</feature>
<evidence type="ECO:0000256" key="1">
    <source>
        <dbReference type="SAM" id="MobiDB-lite"/>
    </source>
</evidence>